<dbReference type="Proteomes" id="UP000216998">
    <property type="component" value="Unassembled WGS sequence"/>
</dbReference>
<keyword evidence="3" id="KW-1185">Reference proteome</keyword>
<dbReference type="OrthoDB" id="9810174at2"/>
<dbReference type="RefSeq" id="WP_094453296.1">
    <property type="nucleotide sequence ID" value="NZ_NOXU01000017.1"/>
</dbReference>
<reference evidence="2 3" key="1">
    <citation type="submission" date="2017-07" db="EMBL/GenBank/DDBJ databases">
        <title>Niveispirillum cyanobacteriorum sp. nov., isolated from cyanobacterial aggregates in a eutrophic lake.</title>
        <authorList>
            <person name="Cai H."/>
        </authorList>
    </citation>
    <scope>NUCLEOTIDE SEQUENCE [LARGE SCALE GENOMIC DNA]</scope>
    <source>
        <strain evidence="3">TH1-14</strain>
    </source>
</reference>
<accession>A0A255Z6X5</accession>
<dbReference type="Gene3D" id="3.90.1340.10">
    <property type="entry name" value="Phage tail collar domain"/>
    <property type="match status" value="1"/>
</dbReference>
<evidence type="ECO:0000259" key="1">
    <source>
        <dbReference type="Pfam" id="PF07484"/>
    </source>
</evidence>
<comment type="caution">
    <text evidence="2">The sequence shown here is derived from an EMBL/GenBank/DDBJ whole genome shotgun (WGS) entry which is preliminary data.</text>
</comment>
<dbReference type="EMBL" id="NOXU01000017">
    <property type="protein sequence ID" value="OYQ37182.1"/>
    <property type="molecule type" value="Genomic_DNA"/>
</dbReference>
<dbReference type="Pfam" id="PF07484">
    <property type="entry name" value="Collar"/>
    <property type="match status" value="1"/>
</dbReference>
<dbReference type="AlphaFoldDB" id="A0A255Z6X5"/>
<dbReference type="SUPFAM" id="SSF88874">
    <property type="entry name" value="Receptor-binding domain of short tail fibre protein gp12"/>
    <property type="match status" value="1"/>
</dbReference>
<feature type="domain" description="Phage tail collar" evidence="1">
    <location>
        <begin position="7"/>
        <end position="61"/>
    </location>
</feature>
<evidence type="ECO:0000313" key="3">
    <source>
        <dbReference type="Proteomes" id="UP000216998"/>
    </source>
</evidence>
<protein>
    <recommendedName>
        <fullName evidence="1">Phage tail collar domain-containing protein</fullName>
    </recommendedName>
</protein>
<organism evidence="2 3">
    <name type="scientific">Niveispirillum lacus</name>
    <dbReference type="NCBI Taxonomy" id="1981099"/>
    <lineage>
        <taxon>Bacteria</taxon>
        <taxon>Pseudomonadati</taxon>
        <taxon>Pseudomonadota</taxon>
        <taxon>Alphaproteobacteria</taxon>
        <taxon>Rhodospirillales</taxon>
        <taxon>Azospirillaceae</taxon>
        <taxon>Niveispirillum</taxon>
    </lineage>
</organism>
<dbReference type="InterPro" id="IPR037053">
    <property type="entry name" value="Phage_tail_collar_dom_sf"/>
</dbReference>
<name>A0A255Z6X5_9PROT</name>
<proteinExistence type="predicted"/>
<evidence type="ECO:0000313" key="2">
    <source>
        <dbReference type="EMBL" id="OYQ37182.1"/>
    </source>
</evidence>
<sequence>MADPFIGEIRAFAFQYTPQGWLACDGHSYFVSQYQALAVVLQNRFGGDGTRFNVPDLRGRATTNALGTGPWQAGGAATQQFASTWGVSEVTLNNSQVPSHTHQAFGVGALTNATAVSTASATSYLSVLRSGNSVYDAWSIDSVSTANHFAASMISVQGGGPNGVVGAHANISPFLALRFCIAADGVFPPQN</sequence>
<dbReference type="InterPro" id="IPR011083">
    <property type="entry name" value="Phage_tail_collar_dom"/>
</dbReference>
<gene>
    <name evidence="2" type="ORF">CHU95_02210</name>
</gene>